<dbReference type="AlphaFoldDB" id="D4H8C1"/>
<keyword evidence="6" id="KW-0812">Transmembrane</keyword>
<dbReference type="PROSITE" id="PS50111">
    <property type="entry name" value="CHEMOTAXIS_TRANSDUC_2"/>
    <property type="match status" value="1"/>
</dbReference>
<evidence type="ECO:0000259" key="8">
    <source>
        <dbReference type="PROSITE" id="PS50885"/>
    </source>
</evidence>
<gene>
    <name evidence="9" type="ordered locus">Dacet_1501</name>
</gene>
<dbReference type="PROSITE" id="PS50885">
    <property type="entry name" value="HAMP"/>
    <property type="match status" value="1"/>
</dbReference>
<feature type="coiled-coil region" evidence="5">
    <location>
        <begin position="468"/>
        <end position="495"/>
    </location>
</feature>
<dbReference type="InParanoid" id="D4H8C1"/>
<evidence type="ECO:0000256" key="2">
    <source>
        <dbReference type="ARBA" id="ARBA00023224"/>
    </source>
</evidence>
<comment type="subcellular location">
    <subcellularLocation>
        <location evidence="1">Membrane</location>
    </subcellularLocation>
</comment>
<dbReference type="OrthoDB" id="9791237at2"/>
<feature type="domain" description="HAMP" evidence="8">
    <location>
        <begin position="331"/>
        <end position="385"/>
    </location>
</feature>
<name>D4H8C1_DENA2</name>
<feature type="domain" description="Methyl-accepting transducer" evidence="7">
    <location>
        <begin position="390"/>
        <end position="626"/>
    </location>
</feature>
<dbReference type="GO" id="GO:0016020">
    <property type="term" value="C:membrane"/>
    <property type="evidence" value="ECO:0007669"/>
    <property type="project" value="UniProtKB-SubCell"/>
</dbReference>
<evidence type="ECO:0000256" key="6">
    <source>
        <dbReference type="SAM" id="Phobius"/>
    </source>
</evidence>
<evidence type="ECO:0000313" key="10">
    <source>
        <dbReference type="Proteomes" id="UP000002012"/>
    </source>
</evidence>
<proteinExistence type="inferred from homology"/>
<dbReference type="eggNOG" id="COG0840">
    <property type="taxonomic scope" value="Bacteria"/>
</dbReference>
<comment type="similarity">
    <text evidence="3">Belongs to the methyl-accepting chemotaxis (MCP) protein family.</text>
</comment>
<evidence type="ECO:0000259" key="7">
    <source>
        <dbReference type="PROSITE" id="PS50111"/>
    </source>
</evidence>
<sequence precursor="true">MKNLSIRFQLFGSLVFPVIALLVFSVSLLVIKMNVNNEMKKYSKATELAVKISNLVHETQKERGASAGFIGSRGAEFGDILQKQRKLTDERLNIIKHFIQDFNFKEYDIRFQKNFDEGMNRLQNLEKIRSDIDNFKISVQDEVAYYTEINSFFLNSVGEIGFMVTDPVIAKELSAYANFLLSKERAGLERAVLANTFAADKFDDGMYEKLIVLITEQSSFLESFQLTAEAGFIEYYKKTVSGDDVNKVEVMRKAAFDKHLSGGFGIDANEWFKTITNKINLLKKTEDYFADEILSSMELRKNAAWKAKTVYMVLFILSIVSLGALIFVIVRVVLRNINNLSLSVLDLTKGNGDLTKRLYMKDNNEVRALYDNINEFVENIDHNLSNTLTHVSKAGDSVVPLISIVSDTNLSAQNSYEMSGQVSTASQQMSETIHDIATNISEATEKMNEAVALASRGQTLIDGVNNSSDEVSLVMEGLKIQINNLQQEAEKIGDVISVINDIADQTNLLALNAAIEAARAGEAGRGFAVVADEVRKLAEKTQFSTSEIAGVINNVRSDVLDTVKNADKASEAIAGQSEHISDVSRNFQDIMEAVENVNGHMVSVSAAMEQQTVTTSEIVVSIESVERDASLMLDKSKDLAESTTGIVKALNDMDDEFAKFKLSNKGIPLIRTKIGYAVYLSNIQKTVQDPEHSFDLGDYDSCNFDEIYGADGRKFYGSYHEYNEMVLLHSKVEEFGKEIVQAAKTRSISTCQDSYEGFRHAVNELIRNLNTLIDKIR</sequence>
<feature type="transmembrane region" description="Helical" evidence="6">
    <location>
        <begin position="310"/>
        <end position="334"/>
    </location>
</feature>
<evidence type="ECO:0000256" key="3">
    <source>
        <dbReference type="ARBA" id="ARBA00029447"/>
    </source>
</evidence>
<keyword evidence="10" id="KW-1185">Reference proteome</keyword>
<evidence type="ECO:0000313" key="9">
    <source>
        <dbReference type="EMBL" id="ADD68270.1"/>
    </source>
</evidence>
<keyword evidence="2 4" id="KW-0807">Transducer</keyword>
<evidence type="ECO:0000256" key="4">
    <source>
        <dbReference type="PROSITE-ProRule" id="PRU00284"/>
    </source>
</evidence>
<dbReference type="EMBL" id="CP001968">
    <property type="protein sequence ID" value="ADD68270.1"/>
    <property type="molecule type" value="Genomic_DNA"/>
</dbReference>
<reference evidence="9 10" key="1">
    <citation type="journal article" date="2010" name="Stand. Genomic Sci.">
        <title>Complete genome sequence of Denitrovibrio acetiphilus type strain (N2460).</title>
        <authorList>
            <person name="Kiss H."/>
            <person name="Lang E."/>
            <person name="Lapidus A."/>
            <person name="Copeland A."/>
            <person name="Nolan M."/>
            <person name="Glavina Del Rio T."/>
            <person name="Chen F."/>
            <person name="Lucas S."/>
            <person name="Tice H."/>
            <person name="Cheng J.F."/>
            <person name="Han C."/>
            <person name="Goodwin L."/>
            <person name="Pitluck S."/>
            <person name="Liolios K."/>
            <person name="Pati A."/>
            <person name="Ivanova N."/>
            <person name="Mavromatis K."/>
            <person name="Chen A."/>
            <person name="Palaniappan K."/>
            <person name="Land M."/>
            <person name="Hauser L."/>
            <person name="Chang Y.J."/>
            <person name="Jeffries C.D."/>
            <person name="Detter J.C."/>
            <person name="Brettin T."/>
            <person name="Spring S."/>
            <person name="Rohde M."/>
            <person name="Goker M."/>
            <person name="Woyke T."/>
            <person name="Bristow J."/>
            <person name="Eisen J.A."/>
            <person name="Markowitz V."/>
            <person name="Hugenholtz P."/>
            <person name="Kyrpides N.C."/>
            <person name="Klenk H.P."/>
        </authorList>
    </citation>
    <scope>NUCLEOTIDE SEQUENCE [LARGE SCALE GENOMIC DNA]</scope>
    <source>
        <strain evidence="10">DSM 12809 / NBRC 114555 / N2460</strain>
    </source>
</reference>
<dbReference type="PRINTS" id="PR00260">
    <property type="entry name" value="CHEMTRNSDUCR"/>
</dbReference>
<dbReference type="InterPro" id="IPR004090">
    <property type="entry name" value="Chemotax_Me-accpt_rcpt"/>
</dbReference>
<dbReference type="PANTHER" id="PTHR32089">
    <property type="entry name" value="METHYL-ACCEPTING CHEMOTAXIS PROTEIN MCPB"/>
    <property type="match status" value="1"/>
</dbReference>
<dbReference type="InterPro" id="IPR013587">
    <property type="entry name" value="Nitrate/nitrite_sensing"/>
</dbReference>
<dbReference type="GO" id="GO:0006935">
    <property type="term" value="P:chemotaxis"/>
    <property type="evidence" value="ECO:0007669"/>
    <property type="project" value="InterPro"/>
</dbReference>
<evidence type="ECO:0000256" key="5">
    <source>
        <dbReference type="SAM" id="Coils"/>
    </source>
</evidence>
<dbReference type="Proteomes" id="UP000002012">
    <property type="component" value="Chromosome"/>
</dbReference>
<keyword evidence="6" id="KW-1133">Transmembrane helix</keyword>
<dbReference type="KEGG" id="dap:Dacet_1501"/>
<dbReference type="Pfam" id="PF00672">
    <property type="entry name" value="HAMP"/>
    <property type="match status" value="1"/>
</dbReference>
<dbReference type="Gene3D" id="1.10.287.950">
    <property type="entry name" value="Methyl-accepting chemotaxis protein"/>
    <property type="match status" value="1"/>
</dbReference>
<dbReference type="HOGENOM" id="CLU_000445_107_27_0"/>
<organism evidence="9 10">
    <name type="scientific">Denitrovibrio acetiphilus (strain DSM 12809 / NBRC 114555 / N2460)</name>
    <dbReference type="NCBI Taxonomy" id="522772"/>
    <lineage>
        <taxon>Bacteria</taxon>
        <taxon>Pseudomonadati</taxon>
        <taxon>Deferribacterota</taxon>
        <taxon>Deferribacteres</taxon>
        <taxon>Deferribacterales</taxon>
        <taxon>Geovibrionaceae</taxon>
        <taxon>Denitrovibrio</taxon>
    </lineage>
</organism>
<dbReference type="GO" id="GO:0004888">
    <property type="term" value="F:transmembrane signaling receptor activity"/>
    <property type="evidence" value="ECO:0007669"/>
    <property type="project" value="InterPro"/>
</dbReference>
<dbReference type="STRING" id="522772.Dacet_1501"/>
<keyword evidence="6" id="KW-0472">Membrane</keyword>
<evidence type="ECO:0000256" key="1">
    <source>
        <dbReference type="ARBA" id="ARBA00004370"/>
    </source>
</evidence>
<dbReference type="SUPFAM" id="SSF58104">
    <property type="entry name" value="Methyl-accepting chemotaxis protein (MCP) signaling domain"/>
    <property type="match status" value="1"/>
</dbReference>
<dbReference type="PaxDb" id="522772-Dacet_1501"/>
<dbReference type="InterPro" id="IPR004089">
    <property type="entry name" value="MCPsignal_dom"/>
</dbReference>
<dbReference type="RefSeq" id="WP_013010784.1">
    <property type="nucleotide sequence ID" value="NC_013943.1"/>
</dbReference>
<dbReference type="CDD" id="cd11386">
    <property type="entry name" value="MCP_signal"/>
    <property type="match status" value="1"/>
</dbReference>
<dbReference type="InterPro" id="IPR003660">
    <property type="entry name" value="HAMP_dom"/>
</dbReference>
<dbReference type="PANTHER" id="PTHR32089:SF112">
    <property type="entry name" value="LYSOZYME-LIKE PROTEIN-RELATED"/>
    <property type="match status" value="1"/>
</dbReference>
<keyword evidence="5" id="KW-0175">Coiled coil</keyword>
<dbReference type="SMART" id="SM00283">
    <property type="entry name" value="MA"/>
    <property type="match status" value="1"/>
</dbReference>
<dbReference type="FunFam" id="1.10.287.950:FF:000001">
    <property type="entry name" value="Methyl-accepting chemotaxis sensory transducer"/>
    <property type="match status" value="1"/>
</dbReference>
<dbReference type="Pfam" id="PF00015">
    <property type="entry name" value="MCPsignal"/>
    <property type="match status" value="1"/>
</dbReference>
<feature type="transmembrane region" description="Helical" evidence="6">
    <location>
        <begin position="6"/>
        <end position="31"/>
    </location>
</feature>
<dbReference type="GO" id="GO:0007165">
    <property type="term" value="P:signal transduction"/>
    <property type="evidence" value="ECO:0007669"/>
    <property type="project" value="UniProtKB-KW"/>
</dbReference>
<protein>
    <submittedName>
        <fullName evidence="9">Methyl-accepting chemotaxis sensory transducer</fullName>
    </submittedName>
</protein>
<dbReference type="Pfam" id="PF08376">
    <property type="entry name" value="NIT"/>
    <property type="match status" value="1"/>
</dbReference>
<accession>D4H8C1</accession>